<accession>A0ABY5ET43</accession>
<dbReference type="CDD" id="cd01948">
    <property type="entry name" value="EAL"/>
    <property type="match status" value="1"/>
</dbReference>
<dbReference type="Gene3D" id="3.20.20.450">
    <property type="entry name" value="EAL domain"/>
    <property type="match status" value="1"/>
</dbReference>
<dbReference type="PANTHER" id="PTHR33121">
    <property type="entry name" value="CYCLIC DI-GMP PHOSPHODIESTERASE PDEF"/>
    <property type="match status" value="1"/>
</dbReference>
<dbReference type="Pfam" id="PF00563">
    <property type="entry name" value="EAL"/>
    <property type="match status" value="1"/>
</dbReference>
<dbReference type="SUPFAM" id="SSF141868">
    <property type="entry name" value="EAL domain-like"/>
    <property type="match status" value="1"/>
</dbReference>
<dbReference type="PROSITE" id="PS50883">
    <property type="entry name" value="EAL"/>
    <property type="match status" value="1"/>
</dbReference>
<evidence type="ECO:0000313" key="2">
    <source>
        <dbReference type="EMBL" id="UTO17855.1"/>
    </source>
</evidence>
<feature type="domain" description="EAL" evidence="1">
    <location>
        <begin position="8"/>
        <end position="258"/>
    </location>
</feature>
<organism evidence="2 3">
    <name type="scientific">Pseudomonas nunensis</name>
    <dbReference type="NCBI Taxonomy" id="2961896"/>
    <lineage>
        <taxon>Bacteria</taxon>
        <taxon>Pseudomonadati</taxon>
        <taxon>Pseudomonadota</taxon>
        <taxon>Gammaproteobacteria</taxon>
        <taxon>Pseudomonadales</taxon>
        <taxon>Pseudomonadaceae</taxon>
        <taxon>Pseudomonas</taxon>
    </lineage>
</organism>
<sequence length="263" mass="29299">MNARIIERRRLESDLRYAIKHGELRLHFQPRYRIADGQMVGAEALVRWQHPVRGLIPPDTFIPIAEESGLILALSNWVINTACNCAAQWPNSLFVSINLSPIEFRQGNLIERIQQTLHDSGIDPARVELEITESVMLEDAAGALEVMRTLKRLGVRISMDDFGTGYSSLSYLREFPFDGLKIDRSFLSRLVESEDDKAIVQAIVGLGRALSLTVTAEGIETAEHLRLLKAVSCDEGQGYYLSRPLEIGAFNALVEHAGAKSIV</sequence>
<evidence type="ECO:0000259" key="1">
    <source>
        <dbReference type="PROSITE" id="PS50883"/>
    </source>
</evidence>
<proteinExistence type="predicted"/>
<dbReference type="InterPro" id="IPR050706">
    <property type="entry name" value="Cyclic-di-GMP_PDE-like"/>
</dbReference>
<dbReference type="InterPro" id="IPR001633">
    <property type="entry name" value="EAL_dom"/>
</dbReference>
<gene>
    <name evidence="2" type="ORF">NK667_14930</name>
</gene>
<keyword evidence="3" id="KW-1185">Reference proteome</keyword>
<dbReference type="Proteomes" id="UP001059607">
    <property type="component" value="Chromosome"/>
</dbReference>
<name>A0ABY5ET43_9PSED</name>
<dbReference type="PANTHER" id="PTHR33121:SF70">
    <property type="entry name" value="SIGNALING PROTEIN YKOW"/>
    <property type="match status" value="1"/>
</dbReference>
<reference evidence="2" key="1">
    <citation type="submission" date="2022-07" db="EMBL/GenBank/DDBJ databases">
        <title>Pseudomonas nunamit sp. nov. an antifungal species isolated from Greenland.</title>
        <authorList>
            <person name="Ntana F."/>
            <person name="Hennessy R.C."/>
            <person name="Zervas A."/>
            <person name="Stougaard P."/>
        </authorList>
    </citation>
    <scope>NUCLEOTIDE SEQUENCE</scope>
    <source>
        <strain evidence="2">In5</strain>
    </source>
</reference>
<protein>
    <submittedName>
        <fullName evidence="2">EAL domain-containing protein</fullName>
    </submittedName>
</protein>
<dbReference type="InterPro" id="IPR035919">
    <property type="entry name" value="EAL_sf"/>
</dbReference>
<dbReference type="SMART" id="SM00052">
    <property type="entry name" value="EAL"/>
    <property type="match status" value="1"/>
</dbReference>
<evidence type="ECO:0000313" key="3">
    <source>
        <dbReference type="Proteomes" id="UP001059607"/>
    </source>
</evidence>
<dbReference type="EMBL" id="CP101125">
    <property type="protein sequence ID" value="UTO17855.1"/>
    <property type="molecule type" value="Genomic_DNA"/>
</dbReference>